<comment type="catalytic activity">
    <reaction evidence="6 8">
        <text>beta-D-fructose 1-phosphate + ATP = beta-D-fructose 1,6-bisphosphate + ADP + H(+)</text>
        <dbReference type="Rhea" id="RHEA:14213"/>
        <dbReference type="ChEBI" id="CHEBI:15378"/>
        <dbReference type="ChEBI" id="CHEBI:30616"/>
        <dbReference type="ChEBI" id="CHEBI:32966"/>
        <dbReference type="ChEBI" id="CHEBI:138881"/>
        <dbReference type="ChEBI" id="CHEBI:456216"/>
        <dbReference type="EC" id="2.7.1.56"/>
    </reaction>
</comment>
<protein>
    <recommendedName>
        <fullName evidence="7">Tagatose-6-phosphate kinase</fullName>
        <ecNumber evidence="7">2.7.1.144</ecNumber>
    </recommendedName>
</protein>
<dbReference type="PIRSF" id="PIRSF000535">
    <property type="entry name" value="1PFK/6PFK/LacC"/>
    <property type="match status" value="1"/>
</dbReference>
<dbReference type="InterPro" id="IPR011611">
    <property type="entry name" value="PfkB_dom"/>
</dbReference>
<comment type="similarity">
    <text evidence="1">Belongs to the carbohydrate kinase pfkB family.</text>
</comment>
<dbReference type="Gene3D" id="3.40.1190.20">
    <property type="match status" value="1"/>
</dbReference>
<dbReference type="EMBL" id="FUZT01000001">
    <property type="protein sequence ID" value="SKC40996.1"/>
    <property type="molecule type" value="Genomic_DNA"/>
</dbReference>
<evidence type="ECO:0000313" key="10">
    <source>
        <dbReference type="EMBL" id="SKC40996.1"/>
    </source>
</evidence>
<dbReference type="CDD" id="cd01164">
    <property type="entry name" value="FruK_PfkB_like"/>
    <property type="match status" value="1"/>
</dbReference>
<keyword evidence="11" id="KW-1185">Reference proteome</keyword>
<proteinExistence type="inferred from homology"/>
<dbReference type="GO" id="GO:0005988">
    <property type="term" value="P:lactose metabolic process"/>
    <property type="evidence" value="ECO:0007669"/>
    <property type="project" value="UniProtKB-KW"/>
</dbReference>
<dbReference type="EC" id="2.7.1.144" evidence="7"/>
<dbReference type="Proteomes" id="UP000190285">
    <property type="component" value="Unassembled WGS sequence"/>
</dbReference>
<evidence type="ECO:0000256" key="1">
    <source>
        <dbReference type="ARBA" id="ARBA00005380"/>
    </source>
</evidence>
<dbReference type="SUPFAM" id="SSF53613">
    <property type="entry name" value="Ribokinase-like"/>
    <property type="match status" value="1"/>
</dbReference>
<name>A0A1T5IP89_9FIRM</name>
<organism evidence="10 11">
    <name type="scientific">Maledivibacter halophilus</name>
    <dbReference type="NCBI Taxonomy" id="36842"/>
    <lineage>
        <taxon>Bacteria</taxon>
        <taxon>Bacillati</taxon>
        <taxon>Bacillota</taxon>
        <taxon>Clostridia</taxon>
        <taxon>Peptostreptococcales</taxon>
        <taxon>Caminicellaceae</taxon>
        <taxon>Maledivibacter</taxon>
    </lineage>
</organism>
<dbReference type="InterPro" id="IPR029056">
    <property type="entry name" value="Ribokinase-like"/>
</dbReference>
<dbReference type="AlphaFoldDB" id="A0A1T5IP89"/>
<dbReference type="GO" id="GO:2001059">
    <property type="term" value="P:D-tagatose 6-phosphate catabolic process"/>
    <property type="evidence" value="ECO:0007669"/>
    <property type="project" value="UniProtKB-UniPathway"/>
</dbReference>
<dbReference type="InterPro" id="IPR017583">
    <property type="entry name" value="Tagatose/fructose_Pkinase"/>
</dbReference>
<keyword evidence="7" id="KW-0423">Lactose metabolism</keyword>
<comment type="similarity">
    <text evidence="7">Belongs to the carbohydrate kinase PfkB family. LacC subfamily.</text>
</comment>
<dbReference type="GO" id="GO:0005524">
    <property type="term" value="F:ATP binding"/>
    <property type="evidence" value="ECO:0007669"/>
    <property type="project" value="UniProtKB-UniRule"/>
</dbReference>
<dbReference type="PANTHER" id="PTHR46566">
    <property type="entry name" value="1-PHOSPHOFRUCTOKINASE-RELATED"/>
    <property type="match status" value="1"/>
</dbReference>
<dbReference type="GO" id="GO:0008662">
    <property type="term" value="F:1-phosphofructokinase activity"/>
    <property type="evidence" value="ECO:0007669"/>
    <property type="project" value="UniProtKB-UniRule"/>
</dbReference>
<evidence type="ECO:0000256" key="2">
    <source>
        <dbReference type="ARBA" id="ARBA00022679"/>
    </source>
</evidence>
<evidence type="ECO:0000256" key="8">
    <source>
        <dbReference type="RuleBase" id="RU369061"/>
    </source>
</evidence>
<keyword evidence="3 7" id="KW-0547">Nucleotide-binding</keyword>
<dbReference type="STRING" id="36842.SAMN02194393_00601"/>
<dbReference type="GO" id="GO:0044281">
    <property type="term" value="P:small molecule metabolic process"/>
    <property type="evidence" value="ECO:0007669"/>
    <property type="project" value="UniProtKB-ARBA"/>
</dbReference>
<keyword evidence="5 7" id="KW-0067">ATP-binding</keyword>
<dbReference type="GO" id="GO:0016052">
    <property type="term" value="P:carbohydrate catabolic process"/>
    <property type="evidence" value="ECO:0007669"/>
    <property type="project" value="UniProtKB-ARBA"/>
</dbReference>
<dbReference type="InterPro" id="IPR022463">
    <property type="entry name" value="1-PFruKinase"/>
</dbReference>
<comment type="pathway">
    <text evidence="7">Carbohydrate metabolism; D-tagatose 6-phosphate degradation; D-glyceraldehyde 3-phosphate and glycerone phosphate from D-tagatose 6-phosphate: step 1/2.</text>
</comment>
<dbReference type="PANTHER" id="PTHR46566:SF1">
    <property type="entry name" value="1-PHOSPHOFRUCTOKINASE"/>
    <property type="match status" value="1"/>
</dbReference>
<keyword evidence="2 7" id="KW-0808">Transferase</keyword>
<sequence>MITTVTLNPAIDKTMVIDNFKAGAVNRELSLRVDAAGKGVNVSKVIQKLGGKSRAIGILAGNTGEFIKSELDRMKIENDFMVIEGQTRTNTKIVDRLNNLVTDINENGPLVLEKDLKKFEESFIKNITEDSIAVFSGSVPRNVDKKIYKRLIDAAKAKGVKTILDADGQLFAEGLKAGPYLVKPNIHELERFFSKEIKSLEDIINYGKKILDYGIEYVVVSRGEKGSVFITNERIAIVEGIEVKVKSTVGAGDSLVAAVALAMDRGYSFEEMIRLAVAVSTASVMTEGTQAGNIDDINGLVKRVKFKLIEKGMLEYEN</sequence>
<dbReference type="GO" id="GO:0005829">
    <property type="term" value="C:cytosol"/>
    <property type="evidence" value="ECO:0007669"/>
    <property type="project" value="TreeGrafter"/>
</dbReference>
<dbReference type="NCBIfam" id="TIGR03168">
    <property type="entry name" value="1-PFK"/>
    <property type="match status" value="1"/>
</dbReference>
<gene>
    <name evidence="10" type="ORF">SAMN02194393_00601</name>
</gene>
<evidence type="ECO:0000313" key="11">
    <source>
        <dbReference type="Proteomes" id="UP000190285"/>
    </source>
</evidence>
<accession>A0A1T5IP89</accession>
<dbReference type="GO" id="GO:0009024">
    <property type="term" value="F:tagatose-6-phosphate kinase activity"/>
    <property type="evidence" value="ECO:0007669"/>
    <property type="project" value="UniProtKB-EC"/>
</dbReference>
<evidence type="ECO:0000256" key="5">
    <source>
        <dbReference type="ARBA" id="ARBA00022840"/>
    </source>
</evidence>
<keyword evidence="4 8" id="KW-0418">Kinase</keyword>
<dbReference type="FunFam" id="3.40.1190.20:FF:000001">
    <property type="entry name" value="Phosphofructokinase"/>
    <property type="match status" value="1"/>
</dbReference>
<evidence type="ECO:0000256" key="4">
    <source>
        <dbReference type="ARBA" id="ARBA00022777"/>
    </source>
</evidence>
<dbReference type="Pfam" id="PF00294">
    <property type="entry name" value="PfkB"/>
    <property type="match status" value="1"/>
</dbReference>
<dbReference type="RefSeq" id="WP_079489219.1">
    <property type="nucleotide sequence ID" value="NZ_FUZT01000001.1"/>
</dbReference>
<dbReference type="NCBIfam" id="TIGR03828">
    <property type="entry name" value="pfkB"/>
    <property type="match status" value="1"/>
</dbReference>
<dbReference type="InterPro" id="IPR002173">
    <property type="entry name" value="Carboh/pur_kinase_PfkB_CS"/>
</dbReference>
<dbReference type="OrthoDB" id="9801219at2"/>
<evidence type="ECO:0000256" key="3">
    <source>
        <dbReference type="ARBA" id="ARBA00022741"/>
    </source>
</evidence>
<evidence type="ECO:0000256" key="7">
    <source>
        <dbReference type="PIRNR" id="PIRNR000535"/>
    </source>
</evidence>
<comment type="function">
    <text evidence="8">Catalyzes the ATP-dependent phosphorylation of fructose-l-phosphate to fructose-l,6-bisphosphate.</text>
</comment>
<feature type="domain" description="Carbohydrate kinase PfkB" evidence="9">
    <location>
        <begin position="7"/>
        <end position="292"/>
    </location>
</feature>
<reference evidence="10 11" key="1">
    <citation type="submission" date="2017-02" db="EMBL/GenBank/DDBJ databases">
        <authorList>
            <person name="Peterson S.W."/>
        </authorList>
    </citation>
    <scope>NUCLEOTIDE SEQUENCE [LARGE SCALE GENOMIC DNA]</scope>
    <source>
        <strain evidence="10 11">M1</strain>
    </source>
</reference>
<evidence type="ECO:0000259" key="9">
    <source>
        <dbReference type="Pfam" id="PF00294"/>
    </source>
</evidence>
<evidence type="ECO:0000256" key="6">
    <source>
        <dbReference type="ARBA" id="ARBA00047745"/>
    </source>
</evidence>
<dbReference type="PROSITE" id="PS00584">
    <property type="entry name" value="PFKB_KINASES_2"/>
    <property type="match status" value="1"/>
</dbReference>
<comment type="catalytic activity">
    <reaction evidence="7">
        <text>D-tagatofuranose 6-phosphate + ATP = D-tagatofuranose 1,6-bisphosphate + ADP + H(+)</text>
        <dbReference type="Rhea" id="RHEA:12420"/>
        <dbReference type="ChEBI" id="CHEBI:15378"/>
        <dbReference type="ChEBI" id="CHEBI:30616"/>
        <dbReference type="ChEBI" id="CHEBI:58694"/>
        <dbReference type="ChEBI" id="CHEBI:58695"/>
        <dbReference type="ChEBI" id="CHEBI:456216"/>
        <dbReference type="EC" id="2.7.1.144"/>
    </reaction>
</comment>
<dbReference type="UniPathway" id="UPA00704">
    <property type="reaction ID" value="UER00715"/>
</dbReference>